<dbReference type="EMBL" id="WTUX01000011">
    <property type="protein sequence ID" value="MZR12924.1"/>
    <property type="molecule type" value="Genomic_DNA"/>
</dbReference>
<keyword evidence="3" id="KW-1185">Reference proteome</keyword>
<feature type="compositionally biased region" description="Basic and acidic residues" evidence="1">
    <location>
        <begin position="158"/>
        <end position="169"/>
    </location>
</feature>
<evidence type="ECO:0000256" key="1">
    <source>
        <dbReference type="SAM" id="MobiDB-lite"/>
    </source>
</evidence>
<sequence length="187" mass="20478">MTPPDGKIEYGPTFRVADLDKSRPREIDYSLSELQMTALAEELGIGELRKVRLQGALKPLGKRDWRFTGHLGATVVQTSVVSLDPIVNRIEEDVERSWIDGLAPVTADESETPEDVDQEPLGDRIDIGAVLAEALALAIPDYPRGDDEELDQTTFTEPGKEAMSDDDAKPFAGLAALRDKLSGDEDE</sequence>
<comment type="caution">
    <text evidence="2">The sequence shown here is derived from an EMBL/GenBank/DDBJ whole genome shotgun (WGS) entry which is preliminary data.</text>
</comment>
<organism evidence="2 3">
    <name type="scientific">Maritimibacter harenae</name>
    <dbReference type="NCBI Taxonomy" id="2606218"/>
    <lineage>
        <taxon>Bacteria</taxon>
        <taxon>Pseudomonadati</taxon>
        <taxon>Pseudomonadota</taxon>
        <taxon>Alphaproteobacteria</taxon>
        <taxon>Rhodobacterales</taxon>
        <taxon>Roseobacteraceae</taxon>
        <taxon>Maritimibacter</taxon>
    </lineage>
</organism>
<dbReference type="InterPro" id="IPR003772">
    <property type="entry name" value="YceD"/>
</dbReference>
<name>A0A845M8D2_9RHOB</name>
<dbReference type="AlphaFoldDB" id="A0A845M8D2"/>
<evidence type="ECO:0000313" key="3">
    <source>
        <dbReference type="Proteomes" id="UP000467322"/>
    </source>
</evidence>
<reference evidence="2 3" key="1">
    <citation type="submission" date="2019-12" db="EMBL/GenBank/DDBJ databases">
        <title>Maritimibacter sp. nov. sp. isolated from sea sand.</title>
        <authorList>
            <person name="Kim J."/>
            <person name="Jeong S.E."/>
            <person name="Jung H.S."/>
            <person name="Jeon C.O."/>
        </authorList>
    </citation>
    <scope>NUCLEOTIDE SEQUENCE [LARGE SCALE GENOMIC DNA]</scope>
    <source>
        <strain evidence="2 3">DP07</strain>
    </source>
</reference>
<dbReference type="Proteomes" id="UP000467322">
    <property type="component" value="Unassembled WGS sequence"/>
</dbReference>
<proteinExistence type="predicted"/>
<gene>
    <name evidence="2" type="ORF">GQE99_07815</name>
</gene>
<protein>
    <submittedName>
        <fullName evidence="2">DUF177 domain-containing protein</fullName>
    </submittedName>
</protein>
<accession>A0A845M8D2</accession>
<evidence type="ECO:0000313" key="2">
    <source>
        <dbReference type="EMBL" id="MZR12924.1"/>
    </source>
</evidence>
<feature type="region of interest" description="Disordered" evidence="1">
    <location>
        <begin position="142"/>
        <end position="171"/>
    </location>
</feature>
<dbReference type="Pfam" id="PF02620">
    <property type="entry name" value="YceD"/>
    <property type="match status" value="1"/>
</dbReference>